<dbReference type="InterPro" id="IPR043146">
    <property type="entry name" value="Penicillin_amidase_N_B-knob"/>
</dbReference>
<dbReference type="GO" id="GO:0046872">
    <property type="term" value="F:metal ion binding"/>
    <property type="evidence" value="ECO:0007669"/>
    <property type="project" value="UniProtKB-KW"/>
</dbReference>
<dbReference type="OrthoDB" id="9759796at2"/>
<evidence type="ECO:0000313" key="7">
    <source>
        <dbReference type="Proteomes" id="UP000245533"/>
    </source>
</evidence>
<keyword evidence="2" id="KW-0378">Hydrolase</keyword>
<organism evidence="6 7">
    <name type="scientific">Rhodohalobacter mucosus</name>
    <dbReference type="NCBI Taxonomy" id="2079485"/>
    <lineage>
        <taxon>Bacteria</taxon>
        <taxon>Pseudomonadati</taxon>
        <taxon>Balneolota</taxon>
        <taxon>Balneolia</taxon>
        <taxon>Balneolales</taxon>
        <taxon>Balneolaceae</taxon>
        <taxon>Rhodohalobacter</taxon>
    </lineage>
</organism>
<dbReference type="InterPro" id="IPR002692">
    <property type="entry name" value="S45"/>
</dbReference>
<keyword evidence="7" id="KW-1185">Reference proteome</keyword>
<feature type="active site" description="Nucleophile" evidence="4">
    <location>
        <position position="279"/>
    </location>
</feature>
<accession>A0A316TZ95</accession>
<evidence type="ECO:0000256" key="4">
    <source>
        <dbReference type="PIRSR" id="PIRSR001227-1"/>
    </source>
</evidence>
<name>A0A316TZ95_9BACT</name>
<dbReference type="InterPro" id="IPR023343">
    <property type="entry name" value="Penicillin_amidase_dom1"/>
</dbReference>
<evidence type="ECO:0000256" key="1">
    <source>
        <dbReference type="ARBA" id="ARBA00006586"/>
    </source>
</evidence>
<dbReference type="InterPro" id="IPR029055">
    <property type="entry name" value="Ntn_hydrolases_N"/>
</dbReference>
<dbReference type="SUPFAM" id="SSF56235">
    <property type="entry name" value="N-terminal nucleophile aminohydrolases (Ntn hydrolases)"/>
    <property type="match status" value="1"/>
</dbReference>
<dbReference type="InterPro" id="IPR014395">
    <property type="entry name" value="Pen/GL7ACA/AHL_acylase"/>
</dbReference>
<comment type="caution">
    <text evidence="6">The sequence shown here is derived from an EMBL/GenBank/DDBJ whole genome shotgun (WGS) entry which is preliminary data.</text>
</comment>
<gene>
    <name evidence="6" type="ORF">DDZ15_01065</name>
</gene>
<evidence type="ECO:0000256" key="3">
    <source>
        <dbReference type="ARBA" id="ARBA00023145"/>
    </source>
</evidence>
<keyword evidence="3" id="KW-0865">Zymogen</keyword>
<dbReference type="GO" id="GO:0016811">
    <property type="term" value="F:hydrolase activity, acting on carbon-nitrogen (but not peptide) bonds, in linear amides"/>
    <property type="evidence" value="ECO:0007669"/>
    <property type="project" value="InterPro"/>
</dbReference>
<dbReference type="RefSeq" id="WP_109643976.1">
    <property type="nucleotide sequence ID" value="NZ_QGGB01000001.1"/>
</dbReference>
<evidence type="ECO:0000256" key="2">
    <source>
        <dbReference type="ARBA" id="ARBA00022801"/>
    </source>
</evidence>
<feature type="binding site" evidence="5">
    <location>
        <position position="354"/>
    </location>
    <ligand>
        <name>Ca(2+)</name>
        <dbReference type="ChEBI" id="CHEBI:29108"/>
    </ligand>
</feature>
<dbReference type="Gene3D" id="2.30.120.10">
    <property type="match status" value="1"/>
</dbReference>
<dbReference type="Gene3D" id="1.10.1400.10">
    <property type="match status" value="1"/>
</dbReference>
<dbReference type="Proteomes" id="UP000245533">
    <property type="component" value="Unassembled WGS sequence"/>
</dbReference>
<dbReference type="AlphaFoldDB" id="A0A316TZ95"/>
<dbReference type="PANTHER" id="PTHR34218:SF4">
    <property type="entry name" value="ACYL-HOMOSERINE LACTONE ACYLASE QUIP"/>
    <property type="match status" value="1"/>
</dbReference>
<keyword evidence="5" id="KW-0106">Calcium</keyword>
<dbReference type="Gene3D" id="1.10.439.10">
    <property type="entry name" value="Penicillin Amidohydrolase, domain 1"/>
    <property type="match status" value="1"/>
</dbReference>
<dbReference type="Gene3D" id="3.60.20.10">
    <property type="entry name" value="Glutamine Phosphoribosylpyrophosphate, subunit 1, domain 1"/>
    <property type="match status" value="1"/>
</dbReference>
<dbReference type="GO" id="GO:0017000">
    <property type="term" value="P:antibiotic biosynthetic process"/>
    <property type="evidence" value="ECO:0007669"/>
    <property type="project" value="InterPro"/>
</dbReference>
<protein>
    <submittedName>
        <fullName evidence="6">Penicillin acylase family protein</fullName>
    </submittedName>
</protein>
<dbReference type="Pfam" id="PF01804">
    <property type="entry name" value="Penicil_amidase"/>
    <property type="match status" value="1"/>
</dbReference>
<dbReference type="PIRSF" id="PIRSF001227">
    <property type="entry name" value="Pen_acylase"/>
    <property type="match status" value="1"/>
</dbReference>
<proteinExistence type="inferred from homology"/>
<keyword evidence="5" id="KW-0479">Metal-binding</keyword>
<dbReference type="PANTHER" id="PTHR34218">
    <property type="entry name" value="PEPTIDASE S45 PENICILLIN AMIDASE"/>
    <property type="match status" value="1"/>
</dbReference>
<dbReference type="EMBL" id="QGGB01000001">
    <property type="protein sequence ID" value="PWN08254.1"/>
    <property type="molecule type" value="Genomic_DNA"/>
</dbReference>
<comment type="cofactor">
    <cofactor evidence="5">
        <name>Ca(2+)</name>
        <dbReference type="ChEBI" id="CHEBI:29108"/>
    </cofactor>
    <text evidence="5">Binds 1 Ca(2+) ion per dimer.</text>
</comment>
<evidence type="ECO:0000256" key="5">
    <source>
        <dbReference type="PIRSR" id="PIRSR001227-2"/>
    </source>
</evidence>
<dbReference type="CDD" id="cd03747">
    <property type="entry name" value="Ntn_PGA_like"/>
    <property type="match status" value="1"/>
</dbReference>
<comment type="similarity">
    <text evidence="1">Belongs to the peptidase S45 family.</text>
</comment>
<dbReference type="InterPro" id="IPR043147">
    <property type="entry name" value="Penicillin_amidase_A-knob"/>
</dbReference>
<feature type="binding site" evidence="5">
    <location>
        <position position="351"/>
    </location>
    <ligand>
        <name>Ca(2+)</name>
        <dbReference type="ChEBI" id="CHEBI:29108"/>
    </ligand>
</feature>
<sequence>MPKYLSLILSSLLLIAVVWLLSMPLGPLPPAGSFFHPVQGFWANAETQPVTGLIEFPESAVSAPVEVYYDERGVPHIFAENDEDLYFAQGYVTARDRLFQMELQIRGAGGMLAEWLGPDLVEYDRNQRRLGMLYGAESAMEEIGNHPEIASAIQAYADGVNAFISSLRYETYPIEYKLLNVEPAEWRPLNTALLLKYMTQMLAARNSDVATSNTLARFGEEFVDNYLSERPDLMDPIIPPDTPWNFNPVPDIPVAPDTLYQPSFSDPIELWQPDRLNGSNNWVVDGSKTAGGYPILSNDMHLNMSMPSIWYEVQLQTPDHNAYGVSLQGTPTIIVGFNERIAWGSTNTGADVMDWYEITFRDENRSEYLHDGEWKPVESRLEIIQVNGAEAVIDTLLFTHHGPVYQTREPLPPGRTIQRDHALRWIGHDPSNELLTFYKLNRAENYEDFHEAFRTYKAPAQNMNFASVEGDIAMQTGGVFPLKWRHQGRTVGDGSDPRYDWHGFVPYDHNPRALNPDRGYLSAANQFPAAESYPYYLGDDFAPFERGRRINDLLAEMDEITVDDFREMLMDSYSYHAELALPVMLEALMESVETVENLPMAGLLDQLASWDFMNHGDEIEPSVFYIWWGHLYDAIWGSKYDLEHAMRRPDRDITADLLVQNPESVLFDDPSTDSRESLADLAHSSYREAIRELRNRYGDDPQSWQWSRVNNTTLNHIAQINGFEIPDLSTDGGRESINAIRGSHGPSWRMVVELDPEGVRGYGVYPGGQSGNPGSRAYDQFVETWRTGELYELDFMREKPVNNEGYELVIRFE</sequence>
<evidence type="ECO:0000313" key="6">
    <source>
        <dbReference type="EMBL" id="PWN08254.1"/>
    </source>
</evidence>
<reference evidence="6 7" key="1">
    <citation type="submission" date="2018-05" db="EMBL/GenBank/DDBJ databases">
        <title>Rhodohalobacter halophilus gen. nov., sp. nov., a moderately halophilic member of the family Balneolaceae.</title>
        <authorList>
            <person name="Liu Z.-W."/>
        </authorList>
    </citation>
    <scope>NUCLEOTIDE SEQUENCE [LARGE SCALE GENOMIC DNA]</scope>
    <source>
        <strain evidence="6 7">8A47</strain>
    </source>
</reference>